<dbReference type="OrthoDB" id="10023235at2759"/>
<dbReference type="AlphaFoldDB" id="A0A9W6YKW0"/>
<dbReference type="GO" id="GO:0031047">
    <property type="term" value="P:regulatory ncRNA-mediated gene silencing"/>
    <property type="evidence" value="ECO:0007669"/>
    <property type="project" value="UniProtKB-UniRule"/>
</dbReference>
<dbReference type="InterPro" id="IPR016071">
    <property type="entry name" value="Staphylococal_nuclease_OB-fold"/>
</dbReference>
<dbReference type="Proteomes" id="UP001165063">
    <property type="component" value="Unassembled WGS sequence"/>
</dbReference>
<dbReference type="GO" id="GO:0004518">
    <property type="term" value="F:nuclease activity"/>
    <property type="evidence" value="ECO:0007669"/>
    <property type="project" value="TreeGrafter"/>
</dbReference>
<accession>A0A9W6YKW0</accession>
<keyword evidence="2 4" id="KW-0963">Cytoplasm</keyword>
<evidence type="ECO:0000313" key="8">
    <source>
        <dbReference type="Proteomes" id="UP001165063"/>
    </source>
</evidence>
<dbReference type="Pfam" id="PF00565">
    <property type="entry name" value="SNase"/>
    <property type="match status" value="4"/>
</dbReference>
<dbReference type="PANTHER" id="PTHR12302:SF2">
    <property type="entry name" value="STAPHYLOCOCCAL NUCLEASE DOMAIN-CONTAINING PROTEIN 1"/>
    <property type="match status" value="1"/>
</dbReference>
<dbReference type="GO" id="GO:0003723">
    <property type="term" value="F:RNA binding"/>
    <property type="evidence" value="ECO:0007669"/>
    <property type="project" value="UniProtKB-UniRule"/>
</dbReference>
<dbReference type="PIRSF" id="PIRSF017179">
    <property type="entry name" value="RISC-Tudor-SN"/>
    <property type="match status" value="1"/>
</dbReference>
<dbReference type="GO" id="GO:0006402">
    <property type="term" value="P:mRNA catabolic process"/>
    <property type="evidence" value="ECO:0007669"/>
    <property type="project" value="UniProtKB-UniRule"/>
</dbReference>
<dbReference type="GO" id="GO:0005634">
    <property type="term" value="C:nucleus"/>
    <property type="evidence" value="ECO:0007669"/>
    <property type="project" value="TreeGrafter"/>
</dbReference>
<evidence type="ECO:0000256" key="4">
    <source>
        <dbReference type="PIRNR" id="PIRNR017179"/>
    </source>
</evidence>
<dbReference type="PROSITE" id="PS50304">
    <property type="entry name" value="TUDOR"/>
    <property type="match status" value="1"/>
</dbReference>
<keyword evidence="8" id="KW-1185">Reference proteome</keyword>
<dbReference type="SMART" id="SM00333">
    <property type="entry name" value="TUDOR"/>
    <property type="match status" value="1"/>
</dbReference>
<feature type="domain" description="TNase-like" evidence="6">
    <location>
        <begin position="3"/>
        <end position="134"/>
    </location>
</feature>
<keyword evidence="3" id="KW-0677">Repeat</keyword>
<feature type="domain" description="TNase-like" evidence="6">
    <location>
        <begin position="479"/>
        <end position="608"/>
    </location>
</feature>
<organism evidence="7 8">
    <name type="scientific">Ambrosiozyma monospora</name>
    <name type="common">Yeast</name>
    <name type="synonym">Endomycopsis monosporus</name>
    <dbReference type="NCBI Taxonomy" id="43982"/>
    <lineage>
        <taxon>Eukaryota</taxon>
        <taxon>Fungi</taxon>
        <taxon>Dikarya</taxon>
        <taxon>Ascomycota</taxon>
        <taxon>Saccharomycotina</taxon>
        <taxon>Pichiomycetes</taxon>
        <taxon>Pichiales</taxon>
        <taxon>Pichiaceae</taxon>
        <taxon>Ambrosiozyma</taxon>
    </lineage>
</organism>
<reference evidence="7" key="1">
    <citation type="submission" date="2023-04" db="EMBL/GenBank/DDBJ databases">
        <title>Ambrosiozyma monospora NBRC 1965.</title>
        <authorList>
            <person name="Ichikawa N."/>
            <person name="Sato H."/>
            <person name="Tonouchi N."/>
        </authorList>
    </citation>
    <scope>NUCLEOTIDE SEQUENCE</scope>
    <source>
        <strain evidence="7">NBRC 1965</strain>
    </source>
</reference>
<evidence type="ECO:0000256" key="1">
    <source>
        <dbReference type="ARBA" id="ARBA00004496"/>
    </source>
</evidence>
<dbReference type="InterPro" id="IPR002999">
    <property type="entry name" value="Tudor"/>
</dbReference>
<dbReference type="FunFam" id="2.30.30.140:FF:000018">
    <property type="entry name" value="Serine/threonine-protein kinase 31"/>
    <property type="match status" value="1"/>
</dbReference>
<dbReference type="Gene3D" id="2.30.30.140">
    <property type="match status" value="1"/>
</dbReference>
<protein>
    <submittedName>
        <fullName evidence="7">Unnamed protein product</fullName>
    </submittedName>
</protein>
<dbReference type="GO" id="GO:0031332">
    <property type="term" value="C:RNAi effector complex"/>
    <property type="evidence" value="ECO:0007669"/>
    <property type="project" value="InterPro"/>
</dbReference>
<dbReference type="InterPro" id="IPR035437">
    <property type="entry name" value="SNase_OB-fold_sf"/>
</dbReference>
<feature type="domain" description="TNase-like" evidence="6">
    <location>
        <begin position="156"/>
        <end position="293"/>
    </location>
</feature>
<evidence type="ECO:0000256" key="3">
    <source>
        <dbReference type="ARBA" id="ARBA00022737"/>
    </source>
</evidence>
<dbReference type="SUPFAM" id="SSF50199">
    <property type="entry name" value="Staphylococcal nuclease"/>
    <property type="match status" value="5"/>
</dbReference>
<gene>
    <name evidence="7" type="ORF">Amon01_000022700</name>
</gene>
<dbReference type="PROSITE" id="PS50830">
    <property type="entry name" value="TNASE_3"/>
    <property type="match status" value="4"/>
</dbReference>
<dbReference type="SUPFAM" id="SSF63748">
    <property type="entry name" value="Tudor/PWWP/MBT"/>
    <property type="match status" value="1"/>
</dbReference>
<evidence type="ECO:0000313" key="7">
    <source>
        <dbReference type="EMBL" id="GMG19129.1"/>
    </source>
</evidence>
<dbReference type="EMBL" id="BSXU01000065">
    <property type="protein sequence ID" value="GMG19129.1"/>
    <property type="molecule type" value="Genomic_DNA"/>
</dbReference>
<evidence type="ECO:0000259" key="6">
    <source>
        <dbReference type="PROSITE" id="PS50830"/>
    </source>
</evidence>
<dbReference type="Gene3D" id="2.40.50.90">
    <property type="match status" value="5"/>
</dbReference>
<evidence type="ECO:0000259" key="5">
    <source>
        <dbReference type="PROSITE" id="PS50304"/>
    </source>
</evidence>
<comment type="caution">
    <text evidence="7">The sequence shown here is derived from an EMBL/GenBank/DDBJ whole genome shotgun (WGS) entry which is preliminary data.</text>
</comment>
<name>A0A9W6YKW0_AMBMO</name>
<dbReference type="PANTHER" id="PTHR12302">
    <property type="entry name" value="EBNA2 BINDING PROTEIN P100"/>
    <property type="match status" value="1"/>
</dbReference>
<comment type="subcellular location">
    <subcellularLocation>
        <location evidence="1 4">Cytoplasm</location>
    </subcellularLocation>
</comment>
<dbReference type="InterPro" id="IPR016685">
    <property type="entry name" value="Silence_cplx_Nase-comp_TudorSN"/>
</dbReference>
<dbReference type="Pfam" id="PF00567">
    <property type="entry name" value="TUDOR"/>
    <property type="match status" value="1"/>
</dbReference>
<feature type="domain" description="Tudor" evidence="5">
    <location>
        <begin position="678"/>
        <end position="738"/>
    </location>
</feature>
<sequence length="868" mass="96211">MAKLFSAKVKNVLSSDTLILTPLNNSKQERVLSLAYLQAPRVSSNEKFAFEARELLRTLLIGKTINFWVLYKNNSDREFGDVSSPVFTSLIEYVLSKGAAKLRDNASAFDDEELLKLKDIETKARQDEVGLWNSKANSIEIIQQLTERDIDRSTSTPIDAIVEKVISGDRLILRFVLSKTRQAVVPVLIAGARSPRTGSDDQPAEPFANEAKTFIETRLLARDVKVSILGESSTGVLVGKILHPAGNISEKILESGLAEIADWQSSIIGAAGMSVLRKCEKSARQAGLNIWKGETTAKGQQSVSAGGSTVEVGKTLSATVSRVISADTLSLRLKNDSEITVQLSSLRCPRQSDASLSAFVPIAKEFVRSKLIGKQVKVTVDSIRPKTDMYDERIMGTITSNDGKNFSELIVSHGYASVIRHKKGDDRPDYWDLLIETENQAIKAKKGIHGKVPEHERVVDASENAARAKPYLFSFQNRNKISGIVDHVIGPNRFKIAIPRESLKLTLVLGGLANFGNRDDPLSKIALDFVNKRAYQRDVQFDIYGTDKTGAFIGNLYLAGAHTPLQTTLLANGFAETHERSVAQTKFASQLLEAEKEAQAKKLGIWKDYDPSQIVVEDLSRQVQNLKIEKKYYDVQVTEVLQEGLVSFQFINPDQKKLHGFMQRFHSASSSFKPLARAPKVGEFVAAKFSDNGKFYRAKVIAIDRPSNKFKIQQIDYGTVELTSLFDLKTLPSEFSTTAYKPQAHTVQLSLITLPTPTNYHQDAIYLLEDLVLDKQMVACETFKNPASGVEMDVEFYDPKTIPTDPTLTVNKELVKSGCAIVKKKGLAAFENLLKNEQKSLLELENKAKKSHVGCWEFGDIEGDEEIA</sequence>
<evidence type="ECO:0000256" key="2">
    <source>
        <dbReference type="ARBA" id="ARBA00022490"/>
    </source>
</evidence>
<dbReference type="GO" id="GO:0005829">
    <property type="term" value="C:cytosol"/>
    <property type="evidence" value="ECO:0007669"/>
    <property type="project" value="UniProtKB-UniRule"/>
</dbReference>
<feature type="domain" description="TNase-like" evidence="6">
    <location>
        <begin position="314"/>
        <end position="451"/>
    </location>
</feature>
<proteinExistence type="predicted"/>
<dbReference type="SMART" id="SM00318">
    <property type="entry name" value="SNc"/>
    <property type="match status" value="4"/>
</dbReference>